<organism evidence="1 2">
    <name type="scientific">Streptomyces paradoxus</name>
    <dbReference type="NCBI Taxonomy" id="66375"/>
    <lineage>
        <taxon>Bacteria</taxon>
        <taxon>Bacillati</taxon>
        <taxon>Actinomycetota</taxon>
        <taxon>Actinomycetes</taxon>
        <taxon>Kitasatosporales</taxon>
        <taxon>Streptomycetaceae</taxon>
        <taxon>Streptomyces</taxon>
    </lineage>
</organism>
<dbReference type="EMBL" id="JACHGV010000005">
    <property type="protein sequence ID" value="MBB6077859.1"/>
    <property type="molecule type" value="Genomic_DNA"/>
</dbReference>
<evidence type="ECO:0000313" key="2">
    <source>
        <dbReference type="Proteomes" id="UP000591537"/>
    </source>
</evidence>
<protein>
    <submittedName>
        <fullName evidence="1">Uncharacterized protein</fullName>
    </submittedName>
</protein>
<gene>
    <name evidence="1" type="ORF">HNR57_003785</name>
</gene>
<accession>A0A7W9TC06</accession>
<name>A0A7W9TC06_9ACTN</name>
<sequence length="34" mass="3878">MQTLRTVLLQNYTRTTARGGREVVARRTRTEEGG</sequence>
<dbReference type="Proteomes" id="UP000591537">
    <property type="component" value="Unassembled WGS sequence"/>
</dbReference>
<dbReference type="AlphaFoldDB" id="A0A7W9TC06"/>
<comment type="caution">
    <text evidence="1">The sequence shown here is derived from an EMBL/GenBank/DDBJ whole genome shotgun (WGS) entry which is preliminary data.</text>
</comment>
<evidence type="ECO:0000313" key="1">
    <source>
        <dbReference type="EMBL" id="MBB6077859.1"/>
    </source>
</evidence>
<keyword evidence="2" id="KW-1185">Reference proteome</keyword>
<reference evidence="1 2" key="1">
    <citation type="submission" date="2020-08" db="EMBL/GenBank/DDBJ databases">
        <title>Genomic Encyclopedia of Type Strains, Phase IV (KMG-IV): sequencing the most valuable type-strain genomes for metagenomic binning, comparative biology and taxonomic classification.</title>
        <authorList>
            <person name="Goeker M."/>
        </authorList>
    </citation>
    <scope>NUCLEOTIDE SEQUENCE [LARGE SCALE GENOMIC DNA]</scope>
    <source>
        <strain evidence="1 2">DSM 43350</strain>
    </source>
</reference>
<proteinExistence type="predicted"/>